<organism evidence="3 4">
    <name type="scientific">Aquimixticola soesokkakensis</name>
    <dbReference type="NCBI Taxonomy" id="1519096"/>
    <lineage>
        <taxon>Bacteria</taxon>
        <taxon>Pseudomonadati</taxon>
        <taxon>Pseudomonadota</taxon>
        <taxon>Alphaproteobacteria</taxon>
        <taxon>Rhodobacterales</taxon>
        <taxon>Paracoccaceae</taxon>
        <taxon>Aquimixticola</taxon>
    </lineage>
</organism>
<dbReference type="PANTHER" id="PTHR35936:SF17">
    <property type="entry name" value="ARGININE-BINDING EXTRACELLULAR PROTEIN ARTP"/>
    <property type="match status" value="1"/>
</dbReference>
<dbReference type="RefSeq" id="WP_085837629.1">
    <property type="nucleotide sequence ID" value="NZ_FWFS01000011.1"/>
</dbReference>
<reference evidence="3 4" key="1">
    <citation type="submission" date="2017-03" db="EMBL/GenBank/DDBJ databases">
        <authorList>
            <person name="Afonso C.L."/>
            <person name="Miller P.J."/>
            <person name="Scott M.A."/>
            <person name="Spackman E."/>
            <person name="Goraichik I."/>
            <person name="Dimitrov K.M."/>
            <person name="Suarez D.L."/>
            <person name="Swayne D.E."/>
        </authorList>
    </citation>
    <scope>NUCLEOTIDE SEQUENCE [LARGE SCALE GENOMIC DNA]</scope>
    <source>
        <strain evidence="3 4">CECT 8620</strain>
    </source>
</reference>
<protein>
    <submittedName>
        <fullName evidence="3">Bacterial extracellular solute-binding proteins, family 3</fullName>
    </submittedName>
</protein>
<dbReference type="PANTHER" id="PTHR35936">
    <property type="entry name" value="MEMBRANE-BOUND LYTIC MUREIN TRANSGLYCOSYLASE F"/>
    <property type="match status" value="1"/>
</dbReference>
<sequence length="213" mass="22130">MTGIAPALRVGFNLNNTALVQKTATGYTGVAPDLARRIAEAAGRALVPVDYPNARSAVEAVGDGWDIAFLALDPARADRMCFSTPYHSVSASFAVPNAHPAQSCTDVLHSATPIASPKGAAFHTKLVALTPQGPLHTAPTPAEARALFEADSTTALAGIRDTLLAANLVGCRVLSDEFARIEQAIALPKGADALLALVNEIVESFLHARATDP</sequence>
<accession>A0A1Y5TES6</accession>
<keyword evidence="1" id="KW-0732">Signal</keyword>
<keyword evidence="4" id="KW-1185">Reference proteome</keyword>
<dbReference type="SUPFAM" id="SSF53850">
    <property type="entry name" value="Periplasmic binding protein-like II"/>
    <property type="match status" value="1"/>
</dbReference>
<feature type="domain" description="Solute-binding protein family 3/N-terminal" evidence="2">
    <location>
        <begin position="7"/>
        <end position="213"/>
    </location>
</feature>
<dbReference type="AlphaFoldDB" id="A0A1Y5TES6"/>
<evidence type="ECO:0000313" key="3">
    <source>
        <dbReference type="EMBL" id="SLN62256.1"/>
    </source>
</evidence>
<dbReference type="EMBL" id="FWFS01000011">
    <property type="protein sequence ID" value="SLN62256.1"/>
    <property type="molecule type" value="Genomic_DNA"/>
</dbReference>
<evidence type="ECO:0000259" key="2">
    <source>
        <dbReference type="SMART" id="SM00062"/>
    </source>
</evidence>
<evidence type="ECO:0000256" key="1">
    <source>
        <dbReference type="ARBA" id="ARBA00022729"/>
    </source>
</evidence>
<dbReference type="Pfam" id="PF00497">
    <property type="entry name" value="SBP_bac_3"/>
    <property type="match status" value="1"/>
</dbReference>
<dbReference type="OrthoDB" id="6955767at2"/>
<proteinExistence type="predicted"/>
<evidence type="ECO:0000313" key="4">
    <source>
        <dbReference type="Proteomes" id="UP000193862"/>
    </source>
</evidence>
<dbReference type="SMART" id="SM00062">
    <property type="entry name" value="PBPb"/>
    <property type="match status" value="1"/>
</dbReference>
<gene>
    <name evidence="3" type="ORF">AQS8620_02816</name>
</gene>
<dbReference type="InterPro" id="IPR001638">
    <property type="entry name" value="Solute-binding_3/MltF_N"/>
</dbReference>
<dbReference type="Proteomes" id="UP000193862">
    <property type="component" value="Unassembled WGS sequence"/>
</dbReference>
<name>A0A1Y5TES6_9RHOB</name>
<dbReference type="Gene3D" id="3.40.190.10">
    <property type="entry name" value="Periplasmic binding protein-like II"/>
    <property type="match status" value="2"/>
</dbReference>